<organism evidence="3 4">
    <name type="scientific">Aphanomyces euteiches</name>
    <dbReference type="NCBI Taxonomy" id="100861"/>
    <lineage>
        <taxon>Eukaryota</taxon>
        <taxon>Sar</taxon>
        <taxon>Stramenopiles</taxon>
        <taxon>Oomycota</taxon>
        <taxon>Saprolegniomycetes</taxon>
        <taxon>Saprolegniales</taxon>
        <taxon>Verrucalvaceae</taxon>
        <taxon>Aphanomyces</taxon>
    </lineage>
</organism>
<reference evidence="3 4" key="1">
    <citation type="submission" date="2019-07" db="EMBL/GenBank/DDBJ databases">
        <title>Genomics analysis of Aphanomyces spp. identifies a new class of oomycete effector associated with host adaptation.</title>
        <authorList>
            <person name="Gaulin E."/>
        </authorList>
    </citation>
    <scope>NUCLEOTIDE SEQUENCE [LARGE SCALE GENOMIC DNA]</scope>
    <source>
        <strain evidence="3 4">ATCC 201684</strain>
    </source>
</reference>
<dbReference type="Proteomes" id="UP000481153">
    <property type="component" value="Unassembled WGS sequence"/>
</dbReference>
<evidence type="ECO:0000313" key="4">
    <source>
        <dbReference type="Proteomes" id="UP000481153"/>
    </source>
</evidence>
<evidence type="ECO:0000256" key="2">
    <source>
        <dbReference type="SAM" id="Phobius"/>
    </source>
</evidence>
<dbReference type="EMBL" id="VJMJ01000132">
    <property type="protein sequence ID" value="KAF0732469.1"/>
    <property type="molecule type" value="Genomic_DNA"/>
</dbReference>
<evidence type="ECO:0000313" key="3">
    <source>
        <dbReference type="EMBL" id="KAF0732469.1"/>
    </source>
</evidence>
<keyword evidence="2" id="KW-0472">Membrane</keyword>
<comment type="caution">
    <text evidence="3">The sequence shown here is derived from an EMBL/GenBank/DDBJ whole genome shotgun (WGS) entry which is preliminary data.</text>
</comment>
<feature type="region of interest" description="Disordered" evidence="1">
    <location>
        <begin position="1"/>
        <end position="29"/>
    </location>
</feature>
<dbReference type="AlphaFoldDB" id="A0A6G0WYA4"/>
<feature type="transmembrane region" description="Helical" evidence="2">
    <location>
        <begin position="42"/>
        <end position="61"/>
    </location>
</feature>
<keyword evidence="4" id="KW-1185">Reference proteome</keyword>
<protein>
    <submittedName>
        <fullName evidence="3">Uncharacterized protein</fullName>
    </submittedName>
</protein>
<gene>
    <name evidence="3" type="ORF">Ae201684_010458</name>
</gene>
<proteinExistence type="predicted"/>
<evidence type="ECO:0000256" key="1">
    <source>
        <dbReference type="SAM" id="MobiDB-lite"/>
    </source>
</evidence>
<sequence length="67" mass="7315">MENRSNDVSCSVSASSAPPRGASRENAVANNREQTHEVFGDANLNVVMLVLVLFHVMQYMMQGPCTC</sequence>
<accession>A0A6G0WYA4</accession>
<name>A0A6G0WYA4_9STRA</name>
<keyword evidence="2" id="KW-1133">Transmembrane helix</keyword>
<keyword evidence="2" id="KW-0812">Transmembrane</keyword>
<feature type="compositionally biased region" description="Low complexity" evidence="1">
    <location>
        <begin position="8"/>
        <end position="21"/>
    </location>
</feature>